<dbReference type="EMBL" id="WHVB01000122">
    <property type="protein sequence ID" value="KAF8461565.1"/>
    <property type="molecule type" value="Genomic_DNA"/>
</dbReference>
<evidence type="ECO:0000256" key="1">
    <source>
        <dbReference type="SAM" id="MobiDB-lite"/>
    </source>
</evidence>
<organism evidence="4 5">
    <name type="scientific">Russula ochroleuca</name>
    <dbReference type="NCBI Taxonomy" id="152965"/>
    <lineage>
        <taxon>Eukaryota</taxon>
        <taxon>Fungi</taxon>
        <taxon>Dikarya</taxon>
        <taxon>Basidiomycota</taxon>
        <taxon>Agaricomycotina</taxon>
        <taxon>Agaricomycetes</taxon>
        <taxon>Russulales</taxon>
        <taxon>Russulaceae</taxon>
        <taxon>Russula</taxon>
    </lineage>
</organism>
<reference evidence="4" key="1">
    <citation type="submission" date="2019-10" db="EMBL/GenBank/DDBJ databases">
        <authorList>
            <consortium name="DOE Joint Genome Institute"/>
            <person name="Kuo A."/>
            <person name="Miyauchi S."/>
            <person name="Kiss E."/>
            <person name="Drula E."/>
            <person name="Kohler A."/>
            <person name="Sanchez-Garcia M."/>
            <person name="Andreopoulos B."/>
            <person name="Barry K.W."/>
            <person name="Bonito G."/>
            <person name="Buee M."/>
            <person name="Carver A."/>
            <person name="Chen C."/>
            <person name="Cichocki N."/>
            <person name="Clum A."/>
            <person name="Culley D."/>
            <person name="Crous P.W."/>
            <person name="Fauchery L."/>
            <person name="Girlanda M."/>
            <person name="Hayes R."/>
            <person name="Keri Z."/>
            <person name="LaButti K."/>
            <person name="Lipzen A."/>
            <person name="Lombard V."/>
            <person name="Magnuson J."/>
            <person name="Maillard F."/>
            <person name="Morin E."/>
            <person name="Murat C."/>
            <person name="Nolan M."/>
            <person name="Ohm R."/>
            <person name="Pangilinan J."/>
            <person name="Pereira M."/>
            <person name="Perotto S."/>
            <person name="Peter M."/>
            <person name="Riley R."/>
            <person name="Sitrit Y."/>
            <person name="Stielow B."/>
            <person name="Szollosi G."/>
            <person name="Zifcakova L."/>
            <person name="Stursova M."/>
            <person name="Spatafora J.W."/>
            <person name="Tedersoo L."/>
            <person name="Vaario L.-M."/>
            <person name="Yamada A."/>
            <person name="Yan M."/>
            <person name="Wang P."/>
            <person name="Xu J."/>
            <person name="Bruns T."/>
            <person name="Baldrian P."/>
            <person name="Vilgalys R."/>
            <person name="Henrissat B."/>
            <person name="Grigoriev I.V."/>
            <person name="Hibbett D."/>
            <person name="Nagy L.G."/>
            <person name="Martin F.M."/>
        </authorList>
    </citation>
    <scope>NUCLEOTIDE SEQUENCE</scope>
    <source>
        <strain evidence="4">Prilba</strain>
    </source>
</reference>
<evidence type="ECO:0000313" key="4">
    <source>
        <dbReference type="EMBL" id="KAF8477683.1"/>
    </source>
</evidence>
<accession>A0A9P5MSF7</accession>
<keyword evidence="2" id="KW-1133">Transmembrane helix</keyword>
<sequence length="81" mass="8975">MPFVRRTEIPIFDPSCLVVVMIATSFLPSTMFTTLVWQRDKLSSQLLIASRSREPAHASVRGSFGNVHAGGPTEKTRSQLD</sequence>
<keyword evidence="2" id="KW-0812">Transmembrane</keyword>
<comment type="caution">
    <text evidence="4">The sequence shown here is derived from an EMBL/GenBank/DDBJ whole genome shotgun (WGS) entry which is preliminary data.</text>
</comment>
<feature type="region of interest" description="Disordered" evidence="1">
    <location>
        <begin position="53"/>
        <end position="81"/>
    </location>
</feature>
<proteinExistence type="predicted"/>
<gene>
    <name evidence="4" type="ORF">DFH94DRAFT_846068</name>
    <name evidence="3" type="ORF">DFH94DRAFT_849188</name>
</gene>
<feature type="non-terminal residue" evidence="4">
    <location>
        <position position="1"/>
    </location>
</feature>
<evidence type="ECO:0000313" key="5">
    <source>
        <dbReference type="Proteomes" id="UP000759537"/>
    </source>
</evidence>
<keyword evidence="2" id="KW-0472">Membrane</keyword>
<keyword evidence="5" id="KW-1185">Reference proteome</keyword>
<name>A0A9P5MSF7_9AGAM</name>
<dbReference type="EMBL" id="WHVB01000013">
    <property type="protein sequence ID" value="KAF8477683.1"/>
    <property type="molecule type" value="Genomic_DNA"/>
</dbReference>
<dbReference type="AlphaFoldDB" id="A0A9P5MSF7"/>
<feature type="transmembrane region" description="Helical" evidence="2">
    <location>
        <begin position="12"/>
        <end position="37"/>
    </location>
</feature>
<protein>
    <submittedName>
        <fullName evidence="4">Uncharacterized protein</fullName>
    </submittedName>
</protein>
<reference evidence="4" key="2">
    <citation type="journal article" date="2020" name="Nat. Commun.">
        <title>Large-scale genome sequencing of mycorrhizal fungi provides insights into the early evolution of symbiotic traits.</title>
        <authorList>
            <person name="Miyauchi S."/>
            <person name="Kiss E."/>
            <person name="Kuo A."/>
            <person name="Drula E."/>
            <person name="Kohler A."/>
            <person name="Sanchez-Garcia M."/>
            <person name="Morin E."/>
            <person name="Andreopoulos B."/>
            <person name="Barry K.W."/>
            <person name="Bonito G."/>
            <person name="Buee M."/>
            <person name="Carver A."/>
            <person name="Chen C."/>
            <person name="Cichocki N."/>
            <person name="Clum A."/>
            <person name="Culley D."/>
            <person name="Crous P.W."/>
            <person name="Fauchery L."/>
            <person name="Girlanda M."/>
            <person name="Hayes R.D."/>
            <person name="Keri Z."/>
            <person name="LaButti K."/>
            <person name="Lipzen A."/>
            <person name="Lombard V."/>
            <person name="Magnuson J."/>
            <person name="Maillard F."/>
            <person name="Murat C."/>
            <person name="Nolan M."/>
            <person name="Ohm R.A."/>
            <person name="Pangilinan J."/>
            <person name="Pereira M.F."/>
            <person name="Perotto S."/>
            <person name="Peter M."/>
            <person name="Pfister S."/>
            <person name="Riley R."/>
            <person name="Sitrit Y."/>
            <person name="Stielow J.B."/>
            <person name="Szollosi G."/>
            <person name="Zifcakova L."/>
            <person name="Stursova M."/>
            <person name="Spatafora J.W."/>
            <person name="Tedersoo L."/>
            <person name="Vaario L.M."/>
            <person name="Yamada A."/>
            <person name="Yan M."/>
            <person name="Wang P."/>
            <person name="Xu J."/>
            <person name="Bruns T."/>
            <person name="Baldrian P."/>
            <person name="Vilgalys R."/>
            <person name="Dunand C."/>
            <person name="Henrissat B."/>
            <person name="Grigoriev I.V."/>
            <person name="Hibbett D."/>
            <person name="Nagy L.G."/>
            <person name="Martin F.M."/>
        </authorList>
    </citation>
    <scope>NUCLEOTIDE SEQUENCE</scope>
    <source>
        <strain evidence="4">Prilba</strain>
    </source>
</reference>
<evidence type="ECO:0000256" key="2">
    <source>
        <dbReference type="SAM" id="Phobius"/>
    </source>
</evidence>
<evidence type="ECO:0000313" key="3">
    <source>
        <dbReference type="EMBL" id="KAF8461565.1"/>
    </source>
</evidence>
<dbReference type="Proteomes" id="UP000759537">
    <property type="component" value="Unassembled WGS sequence"/>
</dbReference>